<dbReference type="EMBL" id="BAABAT010000003">
    <property type="protein sequence ID" value="GAA4245833.1"/>
    <property type="molecule type" value="Genomic_DNA"/>
</dbReference>
<gene>
    <name evidence="2" type="ORF">GCM10022255_014730</name>
</gene>
<sequence>MPFPDELAHGLRVGDYDPRWPQEFCSVAACVGEALGTLARRVDHVGSTSVPDLPAKDCIDVQVQVERLDDDAIVVAFDAIGFRLRPEPWNRTEVTDGRSWPKLVFAPPAGERAANVHVRPAGSASARRNLLFRDFLCADAGARAAWGEFKRRLAQTASDVYEYGRIKQPATEVLMIAAEDWARRTGWPDPSPPGCREPVAGSVPG</sequence>
<dbReference type="InterPro" id="IPR007344">
    <property type="entry name" value="GrpB/CoaE"/>
</dbReference>
<reference evidence="3" key="1">
    <citation type="journal article" date="2019" name="Int. J. Syst. Evol. Microbiol.">
        <title>The Global Catalogue of Microorganisms (GCM) 10K type strain sequencing project: providing services to taxonomists for standard genome sequencing and annotation.</title>
        <authorList>
            <consortium name="The Broad Institute Genomics Platform"/>
            <consortium name="The Broad Institute Genome Sequencing Center for Infectious Disease"/>
            <person name="Wu L."/>
            <person name="Ma J."/>
        </authorList>
    </citation>
    <scope>NUCLEOTIDE SEQUENCE [LARGE SCALE GENOMIC DNA]</scope>
    <source>
        <strain evidence="3">JCM 17441</strain>
    </source>
</reference>
<evidence type="ECO:0000313" key="2">
    <source>
        <dbReference type="EMBL" id="GAA4245833.1"/>
    </source>
</evidence>
<evidence type="ECO:0000256" key="1">
    <source>
        <dbReference type="SAM" id="MobiDB-lite"/>
    </source>
</evidence>
<evidence type="ECO:0008006" key="4">
    <source>
        <dbReference type="Google" id="ProtNLM"/>
    </source>
</evidence>
<name>A0ABP8D1D8_9ACTN</name>
<dbReference type="Gene3D" id="3.30.460.10">
    <property type="entry name" value="Beta Polymerase, domain 2"/>
    <property type="match status" value="1"/>
</dbReference>
<protein>
    <recommendedName>
        <fullName evidence="4">GrpB family protein</fullName>
    </recommendedName>
</protein>
<dbReference type="Proteomes" id="UP001500620">
    <property type="component" value="Unassembled WGS sequence"/>
</dbReference>
<dbReference type="Pfam" id="PF04229">
    <property type="entry name" value="GrpB"/>
    <property type="match status" value="1"/>
</dbReference>
<comment type="caution">
    <text evidence="2">The sequence shown here is derived from an EMBL/GenBank/DDBJ whole genome shotgun (WGS) entry which is preliminary data.</text>
</comment>
<dbReference type="InterPro" id="IPR043519">
    <property type="entry name" value="NT_sf"/>
</dbReference>
<organism evidence="2 3">
    <name type="scientific">Dactylosporangium darangshiense</name>
    <dbReference type="NCBI Taxonomy" id="579108"/>
    <lineage>
        <taxon>Bacteria</taxon>
        <taxon>Bacillati</taxon>
        <taxon>Actinomycetota</taxon>
        <taxon>Actinomycetes</taxon>
        <taxon>Micromonosporales</taxon>
        <taxon>Micromonosporaceae</taxon>
        <taxon>Dactylosporangium</taxon>
    </lineage>
</organism>
<dbReference type="PANTHER" id="PTHR34822:SF1">
    <property type="entry name" value="GRPB FAMILY PROTEIN"/>
    <property type="match status" value="1"/>
</dbReference>
<dbReference type="RefSeq" id="WP_345122626.1">
    <property type="nucleotide sequence ID" value="NZ_BAABAT010000003.1"/>
</dbReference>
<proteinExistence type="predicted"/>
<feature type="region of interest" description="Disordered" evidence="1">
    <location>
        <begin position="185"/>
        <end position="205"/>
    </location>
</feature>
<dbReference type="SUPFAM" id="SSF81301">
    <property type="entry name" value="Nucleotidyltransferase"/>
    <property type="match status" value="1"/>
</dbReference>
<keyword evidence="3" id="KW-1185">Reference proteome</keyword>
<dbReference type="PANTHER" id="PTHR34822">
    <property type="entry name" value="GRPB DOMAIN PROTEIN (AFU_ORTHOLOGUE AFUA_1G01530)"/>
    <property type="match status" value="1"/>
</dbReference>
<evidence type="ECO:0000313" key="3">
    <source>
        <dbReference type="Proteomes" id="UP001500620"/>
    </source>
</evidence>
<accession>A0ABP8D1D8</accession>